<evidence type="ECO:0000256" key="1">
    <source>
        <dbReference type="SAM" id="MobiDB-lite"/>
    </source>
</evidence>
<feature type="compositionally biased region" description="Acidic residues" evidence="1">
    <location>
        <begin position="66"/>
        <end position="76"/>
    </location>
</feature>
<feature type="region of interest" description="Disordered" evidence="1">
    <location>
        <begin position="1"/>
        <end position="79"/>
    </location>
</feature>
<proteinExistence type="predicted"/>
<evidence type="ECO:0000313" key="3">
    <source>
        <dbReference type="Proteomes" id="UP000094444"/>
    </source>
</evidence>
<dbReference type="InParanoid" id="A0A2P5IBB6"/>
<gene>
    <name evidence="2" type="ORF">DHEL01_v201804</name>
</gene>
<protein>
    <submittedName>
        <fullName evidence="2">Uncharacterized protein</fullName>
    </submittedName>
</protein>
<comment type="caution">
    <text evidence="2">The sequence shown here is derived from an EMBL/GenBank/DDBJ whole genome shotgun (WGS) entry which is preliminary data.</text>
</comment>
<dbReference type="AlphaFoldDB" id="A0A2P5IBB6"/>
<dbReference type="EMBL" id="MAVT02000088">
    <property type="protein sequence ID" value="POS79799.1"/>
    <property type="molecule type" value="Genomic_DNA"/>
</dbReference>
<organism evidence="2 3">
    <name type="scientific">Diaporthe helianthi</name>
    <dbReference type="NCBI Taxonomy" id="158607"/>
    <lineage>
        <taxon>Eukaryota</taxon>
        <taxon>Fungi</taxon>
        <taxon>Dikarya</taxon>
        <taxon>Ascomycota</taxon>
        <taxon>Pezizomycotina</taxon>
        <taxon>Sordariomycetes</taxon>
        <taxon>Sordariomycetidae</taxon>
        <taxon>Diaporthales</taxon>
        <taxon>Diaporthaceae</taxon>
        <taxon>Diaporthe</taxon>
    </lineage>
</organism>
<evidence type="ECO:0000313" key="2">
    <source>
        <dbReference type="EMBL" id="POS79799.1"/>
    </source>
</evidence>
<name>A0A2P5IBB6_DIAHE</name>
<accession>A0A2P5IBB6</accession>
<sequence>MNAVSSATASTTRGMPMPRPSLVARDDVGASEEDASDDPPAGKMGMTVGTEGEMLACDENKVKDEDKEEEEEDEEEERVREDAMIDMVVVIGVFDGGMLEAELESECEVGIHPEGFTMLPSVVSELVPVHVGGVNGVINGTDATVELVLAHELWPGNISEVPASVDPIACETSTGKPVDVTRADAAFRRVTACATRLLASAATDWLLPQESPFHRGAVQASLETVLSPKSVCSRDEVHKVVPKQVYPRGQQDDTGDLTSHL</sequence>
<dbReference type="Proteomes" id="UP000094444">
    <property type="component" value="Unassembled WGS sequence"/>
</dbReference>
<feature type="compositionally biased region" description="Polar residues" evidence="1">
    <location>
        <begin position="1"/>
        <end position="13"/>
    </location>
</feature>
<dbReference type="OrthoDB" id="10445498at2759"/>
<keyword evidence="3" id="KW-1185">Reference proteome</keyword>
<reference evidence="2" key="1">
    <citation type="submission" date="2017-09" db="EMBL/GenBank/DDBJ databases">
        <title>Polyketide synthases of a Diaporthe helianthi virulent isolate.</title>
        <authorList>
            <person name="Baroncelli R."/>
        </authorList>
    </citation>
    <scope>NUCLEOTIDE SEQUENCE [LARGE SCALE GENOMIC DNA]</scope>
    <source>
        <strain evidence="2">7/96</strain>
    </source>
</reference>